<proteinExistence type="predicted"/>
<reference evidence="2 3" key="1">
    <citation type="submission" date="2020-07" db="EMBL/GenBank/DDBJ databases">
        <title>Mycobacterium kansasii (former subtype) with zoonotic potential isolated from diseased indoor pet cat, Japan.</title>
        <authorList>
            <person name="Fukano H."/>
            <person name="Terazono T."/>
            <person name="Hoshino Y."/>
        </authorList>
    </citation>
    <scope>NUCLEOTIDE SEQUENCE [LARGE SCALE GENOMIC DNA]</scope>
    <source>
        <strain evidence="2 3">Kuro-I</strain>
    </source>
</reference>
<dbReference type="GO" id="GO:0006310">
    <property type="term" value="P:DNA recombination"/>
    <property type="evidence" value="ECO:0007669"/>
    <property type="project" value="UniProtKB-KW"/>
</dbReference>
<dbReference type="GO" id="GO:0003677">
    <property type="term" value="F:DNA binding"/>
    <property type="evidence" value="ECO:0007669"/>
    <property type="project" value="InterPro"/>
</dbReference>
<keyword evidence="3" id="KW-1185">Reference proteome</keyword>
<sequence>MSAGVNVLALQRMLGHKSAKVTLDTYADLFDTDLDAVAVTLHKSYSLENVGKVWAQVGRP</sequence>
<evidence type="ECO:0000313" key="3">
    <source>
        <dbReference type="Proteomes" id="UP000516380"/>
    </source>
</evidence>
<keyword evidence="1" id="KW-0233">DNA recombination</keyword>
<accession>A0A7G1IPE2</accession>
<name>A0A7G1IPE2_MYCKA</name>
<evidence type="ECO:0008006" key="4">
    <source>
        <dbReference type="Google" id="ProtNLM"/>
    </source>
</evidence>
<evidence type="ECO:0000313" key="2">
    <source>
        <dbReference type="EMBL" id="BCI92730.1"/>
    </source>
</evidence>
<dbReference type="AlphaFoldDB" id="A0A7G1IPE2"/>
<evidence type="ECO:0000256" key="1">
    <source>
        <dbReference type="ARBA" id="ARBA00023172"/>
    </source>
</evidence>
<dbReference type="GO" id="GO:0015074">
    <property type="term" value="P:DNA integration"/>
    <property type="evidence" value="ECO:0007669"/>
    <property type="project" value="InterPro"/>
</dbReference>
<dbReference type="InterPro" id="IPR013762">
    <property type="entry name" value="Integrase-like_cat_sf"/>
</dbReference>
<gene>
    <name evidence="2" type="ORF">NIIDMKKI_79360</name>
</gene>
<dbReference type="InterPro" id="IPR011010">
    <property type="entry name" value="DNA_brk_join_enz"/>
</dbReference>
<dbReference type="EMBL" id="AP023343">
    <property type="protein sequence ID" value="BCI92730.1"/>
    <property type="molecule type" value="Genomic_DNA"/>
</dbReference>
<protein>
    <recommendedName>
        <fullName evidence="4">Phage integrase family protein</fullName>
    </recommendedName>
</protein>
<dbReference type="Proteomes" id="UP000516380">
    <property type="component" value="Chromosome"/>
</dbReference>
<dbReference type="Gene3D" id="1.10.443.10">
    <property type="entry name" value="Intergrase catalytic core"/>
    <property type="match status" value="1"/>
</dbReference>
<organism evidence="2 3">
    <name type="scientific">Mycobacterium kansasii</name>
    <dbReference type="NCBI Taxonomy" id="1768"/>
    <lineage>
        <taxon>Bacteria</taxon>
        <taxon>Bacillati</taxon>
        <taxon>Actinomycetota</taxon>
        <taxon>Actinomycetes</taxon>
        <taxon>Mycobacteriales</taxon>
        <taxon>Mycobacteriaceae</taxon>
        <taxon>Mycobacterium</taxon>
    </lineage>
</organism>
<dbReference type="SUPFAM" id="SSF56349">
    <property type="entry name" value="DNA breaking-rejoining enzymes"/>
    <property type="match status" value="1"/>
</dbReference>